<organism evidence="2 3">
    <name type="scientific">Thioclava nitratireducens</name>
    <dbReference type="NCBI Taxonomy" id="1915078"/>
    <lineage>
        <taxon>Bacteria</taxon>
        <taxon>Pseudomonadati</taxon>
        <taxon>Pseudomonadota</taxon>
        <taxon>Alphaproteobacteria</taxon>
        <taxon>Rhodobacterales</taxon>
        <taxon>Paracoccaceae</taxon>
        <taxon>Thioclava</taxon>
    </lineage>
</organism>
<dbReference type="EMBL" id="CP019437">
    <property type="protein sequence ID" value="AQS46474.1"/>
    <property type="molecule type" value="Genomic_DNA"/>
</dbReference>
<name>A0ABM6ICR0_9RHOB</name>
<accession>A0ABM6ICR0</accession>
<gene>
    <name evidence="2" type="ORF">BMG03_00680</name>
</gene>
<dbReference type="PROSITE" id="PS51257">
    <property type="entry name" value="PROKAR_LIPOPROTEIN"/>
    <property type="match status" value="1"/>
</dbReference>
<feature type="signal peptide" evidence="1">
    <location>
        <begin position="1"/>
        <end position="27"/>
    </location>
</feature>
<feature type="chain" id="PRO_5046688027" description="Lipoprotein" evidence="1">
    <location>
        <begin position="28"/>
        <end position="219"/>
    </location>
</feature>
<proteinExistence type="predicted"/>
<evidence type="ECO:0008006" key="4">
    <source>
        <dbReference type="Google" id="ProtNLM"/>
    </source>
</evidence>
<reference evidence="2 3" key="1">
    <citation type="submission" date="2017-01" db="EMBL/GenBank/DDBJ databases">
        <title>The complete genome sequence of a sulfur-oxidizing marine bacterium Thioclava sp. 25B10_4T.</title>
        <authorList>
            <person name="Liu Y."/>
            <person name="Lai Q."/>
            <person name="Shao Z."/>
        </authorList>
    </citation>
    <scope>NUCLEOTIDE SEQUENCE [LARGE SCALE GENOMIC DNA]</scope>
    <source>
        <strain evidence="2 3">25B10_4</strain>
    </source>
</reference>
<keyword evidence="3" id="KW-1185">Reference proteome</keyword>
<dbReference type="Proteomes" id="UP000185622">
    <property type="component" value="Chromosome"/>
</dbReference>
<protein>
    <recommendedName>
        <fullName evidence="4">Lipoprotein</fullName>
    </recommendedName>
</protein>
<keyword evidence="1" id="KW-0732">Signal</keyword>
<evidence type="ECO:0000256" key="1">
    <source>
        <dbReference type="SAM" id="SignalP"/>
    </source>
</evidence>
<sequence>MISAVKHRSSCLLAPLALALGVTGLLAGCQPTAFGSAQVAKARTTLANGALTVAAPKGWCVDPKSLRNSGAGGFALFGNCAAISRNAEDAHAPEPALLSVTVGPPALEDGSGKLSRDRLKKIGDFFHSEIGRAALSRSGEAGDVTIKGTDIADGTLLLRVEDRSGTGGPPIAKTYLRGVTALGGRITALSVMPLKEGELSYAQQRQLLEKFIAAIRAAN</sequence>
<evidence type="ECO:0000313" key="3">
    <source>
        <dbReference type="Proteomes" id="UP000185622"/>
    </source>
</evidence>
<evidence type="ECO:0000313" key="2">
    <source>
        <dbReference type="EMBL" id="AQS46474.1"/>
    </source>
</evidence>